<feature type="region of interest" description="Disordered" evidence="1">
    <location>
        <begin position="328"/>
        <end position="402"/>
    </location>
</feature>
<accession>A0A8H6HPX2</accession>
<gene>
    <name evidence="2" type="ORF">DFP72DRAFT_1071847</name>
</gene>
<organism evidence="2 3">
    <name type="scientific">Ephemerocybe angulata</name>
    <dbReference type="NCBI Taxonomy" id="980116"/>
    <lineage>
        <taxon>Eukaryota</taxon>
        <taxon>Fungi</taxon>
        <taxon>Dikarya</taxon>
        <taxon>Basidiomycota</taxon>
        <taxon>Agaricomycotina</taxon>
        <taxon>Agaricomycetes</taxon>
        <taxon>Agaricomycetidae</taxon>
        <taxon>Agaricales</taxon>
        <taxon>Agaricineae</taxon>
        <taxon>Psathyrellaceae</taxon>
        <taxon>Ephemerocybe</taxon>
    </lineage>
</organism>
<feature type="region of interest" description="Disordered" evidence="1">
    <location>
        <begin position="274"/>
        <end position="315"/>
    </location>
</feature>
<evidence type="ECO:0000313" key="2">
    <source>
        <dbReference type="EMBL" id="KAF6750988.1"/>
    </source>
</evidence>
<evidence type="ECO:0000256" key="1">
    <source>
        <dbReference type="SAM" id="MobiDB-lite"/>
    </source>
</evidence>
<dbReference type="EMBL" id="JACGCI010000053">
    <property type="protein sequence ID" value="KAF6750988.1"/>
    <property type="molecule type" value="Genomic_DNA"/>
</dbReference>
<comment type="caution">
    <text evidence="2">The sequence shown here is derived from an EMBL/GenBank/DDBJ whole genome shotgun (WGS) entry which is preliminary data.</text>
</comment>
<protein>
    <submittedName>
        <fullName evidence="2">Uncharacterized protein</fullName>
    </submittedName>
</protein>
<sequence>MNANNINNLFPTSEPSTVYYTGYTANQEQAYTQFTGPNMASTLSFPAPGYPLYFPGYDASGNIDMSVAGPVNHFTPVYQGHLGYVASEVPTGFFSAPTAQPADLYSNYPMADPANMDPFNVAPTTPFNPLGYSPYPDPAGSPVYESDPWDTSESTFFTGSDSDPQDEPGYLEAPYVPTRDDVIWYCGGDSAETGDPIAWEAYQSGRSLVDVQFNPAEHQISRYSELTAAIPWRMGEFYEGPVSTPIPTPSSGLSLGLGVEDVVMREGEVEGGVVASGADASAGASGSGSGSAMRTRSGVRGPAQKIDRKGKKTPRMIREAEMAAAAAAAKESVKADSRKGKRTGRMVKAEIVATSMDVSSASPSSRSRGRRQSTASTARLSRSGRSPEKSPRKVRAVGAEFGDQEYEQDVLREVEFD</sequence>
<reference evidence="2 3" key="1">
    <citation type="submission" date="2020-07" db="EMBL/GenBank/DDBJ databases">
        <title>Comparative genomics of pyrophilous fungi reveals a link between fire events and developmental genes.</title>
        <authorList>
            <consortium name="DOE Joint Genome Institute"/>
            <person name="Steindorff A.S."/>
            <person name="Carver A."/>
            <person name="Calhoun S."/>
            <person name="Stillman K."/>
            <person name="Liu H."/>
            <person name="Lipzen A."/>
            <person name="Pangilinan J."/>
            <person name="Labutti K."/>
            <person name="Bruns T.D."/>
            <person name="Grigoriev I.V."/>
        </authorList>
    </citation>
    <scope>NUCLEOTIDE SEQUENCE [LARGE SCALE GENOMIC DNA]</scope>
    <source>
        <strain evidence="2 3">CBS 144469</strain>
    </source>
</reference>
<feature type="compositionally biased region" description="Low complexity" evidence="1">
    <location>
        <begin position="353"/>
        <end position="379"/>
    </location>
</feature>
<name>A0A8H6HPX2_9AGAR</name>
<proteinExistence type="predicted"/>
<dbReference type="OrthoDB" id="10362161at2759"/>
<evidence type="ECO:0000313" key="3">
    <source>
        <dbReference type="Proteomes" id="UP000521943"/>
    </source>
</evidence>
<dbReference type="Proteomes" id="UP000521943">
    <property type="component" value="Unassembled WGS sequence"/>
</dbReference>
<feature type="compositionally biased region" description="Low complexity" evidence="1">
    <location>
        <begin position="274"/>
        <end position="294"/>
    </location>
</feature>
<keyword evidence="3" id="KW-1185">Reference proteome</keyword>
<dbReference type="AlphaFoldDB" id="A0A8H6HPX2"/>